<dbReference type="PROSITE" id="PS51257">
    <property type="entry name" value="PROKAR_LIPOPROTEIN"/>
    <property type="match status" value="1"/>
</dbReference>
<sequence>MKRSSSARLGATAVVGVLSLALVTGCSDSGSDDTKDTGSGSASGSGSGTQAAKALSAAELKGVILAQGDVEGYKIGPVEESMTSSKSDMKTDEKCLPIAYVMSGLAPGDAAAETNRMATQEKEPTDTASQSMEDLDEGEFEDAFTDALSVDVTIVGLSSYEGAGAEETMAAVSDAVKGCAGGFSATSEGEEAKVTKVAEEKATGGGDASVAFAVTGEMDESGGDTSTVHAQVVRHGSTIATYYTLNLGAMMSGGGEEYSVPAALVEAQAAKLK</sequence>
<dbReference type="EMBL" id="JBHTEB010000001">
    <property type="protein sequence ID" value="MFD0316961.1"/>
    <property type="molecule type" value="Genomic_DNA"/>
</dbReference>
<gene>
    <name evidence="2" type="ORF">ACFQZ6_22640</name>
</gene>
<proteinExistence type="predicted"/>
<reference evidence="3" key="1">
    <citation type="journal article" date="2019" name="Int. J. Syst. Evol. Microbiol.">
        <title>The Global Catalogue of Microorganisms (GCM) 10K type strain sequencing project: providing services to taxonomists for standard genome sequencing and annotation.</title>
        <authorList>
            <consortium name="The Broad Institute Genomics Platform"/>
            <consortium name="The Broad Institute Genome Sequencing Center for Infectious Disease"/>
            <person name="Wu L."/>
            <person name="Ma J."/>
        </authorList>
    </citation>
    <scope>NUCLEOTIDE SEQUENCE [LARGE SCALE GENOMIC DNA]</scope>
    <source>
        <strain evidence="3">CGMCC 4.7400</strain>
    </source>
</reference>
<accession>A0ABW2WC37</accession>
<evidence type="ECO:0000313" key="3">
    <source>
        <dbReference type="Proteomes" id="UP001597023"/>
    </source>
</evidence>
<keyword evidence="3" id="KW-1185">Reference proteome</keyword>
<evidence type="ECO:0008006" key="4">
    <source>
        <dbReference type="Google" id="ProtNLM"/>
    </source>
</evidence>
<dbReference type="RefSeq" id="WP_381611881.1">
    <property type="nucleotide sequence ID" value="NZ_JBHTEB010000001.1"/>
</dbReference>
<protein>
    <recommendedName>
        <fullName evidence="4">Lipoprotein</fullName>
    </recommendedName>
</protein>
<name>A0ABW2WC37_9ACTN</name>
<dbReference type="Proteomes" id="UP001597023">
    <property type="component" value="Unassembled WGS sequence"/>
</dbReference>
<feature type="region of interest" description="Disordered" evidence="1">
    <location>
        <begin position="26"/>
        <end position="51"/>
    </location>
</feature>
<evidence type="ECO:0000313" key="2">
    <source>
        <dbReference type="EMBL" id="MFD0316961.1"/>
    </source>
</evidence>
<evidence type="ECO:0000256" key="1">
    <source>
        <dbReference type="SAM" id="MobiDB-lite"/>
    </source>
</evidence>
<organism evidence="2 3">
    <name type="scientific">Streptomyces flavalbus</name>
    <dbReference type="NCBI Taxonomy" id="2665155"/>
    <lineage>
        <taxon>Bacteria</taxon>
        <taxon>Bacillati</taxon>
        <taxon>Actinomycetota</taxon>
        <taxon>Actinomycetes</taxon>
        <taxon>Kitasatosporales</taxon>
        <taxon>Streptomycetaceae</taxon>
        <taxon>Streptomyces</taxon>
    </lineage>
</organism>
<comment type="caution">
    <text evidence="2">The sequence shown here is derived from an EMBL/GenBank/DDBJ whole genome shotgun (WGS) entry which is preliminary data.</text>
</comment>